<reference evidence="3 4" key="1">
    <citation type="submission" date="2021-01" db="EMBL/GenBank/DDBJ databases">
        <title>Whole genome shotgun sequence of Actinoplanes couchii NBRC 106145.</title>
        <authorList>
            <person name="Komaki H."/>
            <person name="Tamura T."/>
        </authorList>
    </citation>
    <scope>NUCLEOTIDE SEQUENCE [LARGE SCALE GENOMIC DNA]</scope>
    <source>
        <strain evidence="3 4">NBRC 106145</strain>
    </source>
</reference>
<organism evidence="3 4">
    <name type="scientific">Actinoplanes couchii</name>
    <dbReference type="NCBI Taxonomy" id="403638"/>
    <lineage>
        <taxon>Bacteria</taxon>
        <taxon>Bacillati</taxon>
        <taxon>Actinomycetota</taxon>
        <taxon>Actinomycetes</taxon>
        <taxon>Micromonosporales</taxon>
        <taxon>Micromonosporaceae</taxon>
        <taxon>Actinoplanes</taxon>
    </lineage>
</organism>
<dbReference type="InterPro" id="IPR014001">
    <property type="entry name" value="Helicase_ATP-bd"/>
</dbReference>
<evidence type="ECO:0000259" key="2">
    <source>
        <dbReference type="PROSITE" id="PS51194"/>
    </source>
</evidence>
<dbReference type="SMART" id="SM00490">
    <property type="entry name" value="HELICc"/>
    <property type="match status" value="1"/>
</dbReference>
<evidence type="ECO:0000313" key="4">
    <source>
        <dbReference type="Proteomes" id="UP000612282"/>
    </source>
</evidence>
<dbReference type="Gene3D" id="3.40.50.300">
    <property type="entry name" value="P-loop containing nucleotide triphosphate hydrolases"/>
    <property type="match status" value="2"/>
</dbReference>
<dbReference type="InterPro" id="IPR001650">
    <property type="entry name" value="Helicase_C-like"/>
</dbReference>
<proteinExistence type="predicted"/>
<name>A0ABQ3XIC3_9ACTN</name>
<evidence type="ECO:0000313" key="3">
    <source>
        <dbReference type="EMBL" id="GID58246.1"/>
    </source>
</evidence>
<comment type="caution">
    <text evidence="3">The sequence shown here is derived from an EMBL/GenBank/DDBJ whole genome shotgun (WGS) entry which is preliminary data.</text>
</comment>
<protein>
    <recommendedName>
        <fullName evidence="5">Superfamily II DNA or RNA helicase</fullName>
    </recommendedName>
</protein>
<dbReference type="SUPFAM" id="SSF52540">
    <property type="entry name" value="P-loop containing nucleoside triphosphate hydrolases"/>
    <property type="match status" value="1"/>
</dbReference>
<dbReference type="Proteomes" id="UP000612282">
    <property type="component" value="Unassembled WGS sequence"/>
</dbReference>
<feature type="domain" description="Helicase ATP-binding" evidence="1">
    <location>
        <begin position="1164"/>
        <end position="1335"/>
    </location>
</feature>
<dbReference type="NCBIfam" id="NF047352">
    <property type="entry name" value="P_loop_sacsin"/>
    <property type="match status" value="1"/>
</dbReference>
<dbReference type="InterPro" id="IPR036890">
    <property type="entry name" value="HATPase_C_sf"/>
</dbReference>
<dbReference type="PANTHER" id="PTHR47396">
    <property type="entry name" value="TYPE I RESTRICTION ENZYME ECOKI R PROTEIN"/>
    <property type="match status" value="1"/>
</dbReference>
<keyword evidence="4" id="KW-1185">Reference proteome</keyword>
<dbReference type="PROSITE" id="PS51194">
    <property type="entry name" value="HELICASE_CTER"/>
    <property type="match status" value="1"/>
</dbReference>
<dbReference type="SMART" id="SM00487">
    <property type="entry name" value="DEXDc"/>
    <property type="match status" value="1"/>
</dbReference>
<dbReference type="PROSITE" id="PS51192">
    <property type="entry name" value="HELICASE_ATP_BIND_1"/>
    <property type="match status" value="1"/>
</dbReference>
<accession>A0ABQ3XIC3</accession>
<dbReference type="Pfam" id="PF04851">
    <property type="entry name" value="ResIII"/>
    <property type="match status" value="1"/>
</dbReference>
<dbReference type="EMBL" id="BOMG01000082">
    <property type="protein sequence ID" value="GID58246.1"/>
    <property type="molecule type" value="Genomic_DNA"/>
</dbReference>
<dbReference type="RefSeq" id="WP_203802011.1">
    <property type="nucleotide sequence ID" value="NZ_BAAAQE010000006.1"/>
</dbReference>
<dbReference type="Pfam" id="PF00271">
    <property type="entry name" value="Helicase_C"/>
    <property type="match status" value="1"/>
</dbReference>
<evidence type="ECO:0000259" key="1">
    <source>
        <dbReference type="PROSITE" id="PS51192"/>
    </source>
</evidence>
<feature type="domain" description="Helicase C-terminal" evidence="2">
    <location>
        <begin position="1401"/>
        <end position="1542"/>
    </location>
</feature>
<dbReference type="PANTHER" id="PTHR47396:SF1">
    <property type="entry name" value="ATP-DEPENDENT HELICASE IRC3-RELATED"/>
    <property type="match status" value="1"/>
</dbReference>
<sequence>MTGFTSWDEPDAGLRAWIEAQRARMLAAYVADPALVREHAAQEDSFRTGGYSQRQVLELVQNAADALRRSHHRGRVEVAIVGDMLYCANEGAPFTREGLEAVTHAYLSDKRGDDIGRFGLGFKSILGVTDAPLVLSRSVSFSFSAQSSRQVLAEIAPTARRYPVLRLPALVDATAEMDADPVLAEFGSWAQTIVRLPLVGDVDRLIEGMRSFPREFMLFAPFVSKLAIRLADDGAFEFGCEQLDDHRYRLTGVDGIPSDWMVWHRGYRPSEEALAEVSETTRRPEVTLSYAAPLDDTQQLGRFWAYFPLLDTTSARGVFNAPWQVTDDRTNLLPGRFNDELLEVAADLLVSSLPYLNSAEDPARHFDYMPARGRETDNFGDHRLTELVPVAAAATACVPDAAGVLRSPAYLTYPNTDLHLEYAGVKAWSDAPGRPHRSPHPTCYRTPTRRARMRRLVRGDLSQPASNEIDASQWLEHLVSDASDEQCRAALRVLFTVGDDALRRELRRAAVIPDSAGTLARLDAVRDIFLHGDRLSASVGIRLVRHSFVALPEVEDQLRTLGFTDVDPRLELRRLSEMATGRWSAPDWHGFWDLVGRINNHDAREILTEHVARGAALKVLCRDGSWQHVSYTVVPGLVDPIDESVAIDSEFHRDHLNLLRAIGVTMLPVVSAVVAQDPTQLEYRRLQRVRFVEDLGVPHRDRGEIDFVEREGLGPLHVLRRFADSGDEQARMTWTRELLGSEVPEVWTLNHPNPKRFPAYRVTAPHLWASQTYGLLDTAWGPRQPHRSLNPGMSRMAPLMPVAVWAVAAKLETIADLKAVPADMWREFLDRIPTGGDPHLLGDLISVASRGLPPDEKPTAVPAVRGIGYDSVAPTELLIAVTEQEIRTLVELNLPFVAVEDEGSVESLHTVWGCRAASGFLRVEIVPEEPGEAVALLDRFRRLRDYARGALDDFVLIACSSVSRVVTLSEGMESHPERFAVDRRAVYFERILDADQLLAEISGHFSLHLSDADILLVLQEAESERVQTAIAQARALTDPADKLLALLPVSVLEAALPSGLLSTIRASSADTGDRGLAELVLHVHGHNALHRLRRDLADNGFDVPDTWAGSGPAIAFVRRLGFPAEFAGERGRQLDSDVTVLGPPDLKPLHPYQRELAVQIRRLVCTAAEPERALLFLPTGAGKTRVTVEALVETIRARELGGPVLWIAQSEELCEQAVQSWITVWRLLGNRPLRLCRLWGDNEITSGESDAEVIVATDAKLDRIRARSDYDWLLTAAAVVVDEAHGATAPGITATLQWLGINSGETARPLLGLTATPFHGNGKTSNEVLAALFDNRRLNVLGEDPYGELQRLGVLAEVRHRVLPGSSYSFDVSEREHITRYDDVPNTVLDRVGRDHERTMRLVDDICELPHDWPTLVFASSVLAATTLSALLRLRGRSSATISGSTSLPERRRTIEAFRQGGIQVLTNCNVLTQGFDAPGVRALYIARPTFSPNTYIQMVGRALRGPLNGGEPECLVVNVADTFEAFGEGLAYREYDHLWQH</sequence>
<dbReference type="SUPFAM" id="SSF55874">
    <property type="entry name" value="ATPase domain of HSP90 chaperone/DNA topoisomerase II/histidine kinase"/>
    <property type="match status" value="1"/>
</dbReference>
<dbReference type="InterPro" id="IPR006935">
    <property type="entry name" value="Helicase/UvrB_N"/>
</dbReference>
<dbReference type="InterPro" id="IPR027417">
    <property type="entry name" value="P-loop_NTPase"/>
</dbReference>
<gene>
    <name evidence="3" type="ORF">Aco03nite_066500</name>
</gene>
<evidence type="ECO:0008006" key="5">
    <source>
        <dbReference type="Google" id="ProtNLM"/>
    </source>
</evidence>
<dbReference type="InterPro" id="IPR050742">
    <property type="entry name" value="Helicase_Restrict-Modif_Enz"/>
</dbReference>